<comment type="pathway">
    <text evidence="4">Quinol/quinone metabolism; menaquinone biosynthesis; menaquinol from 1,4-dihydroxy-2-naphthoate: step 2/2.</text>
</comment>
<dbReference type="OrthoDB" id="9808140at2"/>
<dbReference type="Pfam" id="PF01209">
    <property type="entry name" value="Ubie_methyltran"/>
    <property type="match status" value="1"/>
</dbReference>
<organism evidence="5 6">
    <name type="scientific">Ornithinimicrobium avium</name>
    <dbReference type="NCBI Taxonomy" id="2283195"/>
    <lineage>
        <taxon>Bacteria</taxon>
        <taxon>Bacillati</taxon>
        <taxon>Actinomycetota</taxon>
        <taxon>Actinomycetes</taxon>
        <taxon>Micrococcales</taxon>
        <taxon>Ornithinimicrobiaceae</taxon>
        <taxon>Ornithinimicrobium</taxon>
    </lineage>
</organism>
<dbReference type="UniPathway" id="UPA00079">
    <property type="reaction ID" value="UER00169"/>
</dbReference>
<dbReference type="PROSITE" id="PS51608">
    <property type="entry name" value="SAM_MT_UBIE"/>
    <property type="match status" value="1"/>
</dbReference>
<name>A0A345NR12_9MICO</name>
<protein>
    <recommendedName>
        <fullName evidence="4">Demethylmenaquinone methyltransferase</fullName>
        <ecNumber evidence="4">2.1.1.163</ecNumber>
    </recommendedName>
</protein>
<dbReference type="RefSeq" id="WP_114929869.1">
    <property type="nucleotide sequence ID" value="NZ_CP031229.1"/>
</dbReference>
<dbReference type="AlphaFoldDB" id="A0A345NR12"/>
<comment type="function">
    <text evidence="4">Methyltransferase required for the conversion of demethylmenaquinol (DMKH2) to menaquinol (MKH2).</text>
</comment>
<comment type="catalytic activity">
    <reaction evidence="4">
        <text>a 2-demethylmenaquinol + S-adenosyl-L-methionine = a menaquinol + S-adenosyl-L-homocysteine + H(+)</text>
        <dbReference type="Rhea" id="RHEA:42640"/>
        <dbReference type="Rhea" id="RHEA-COMP:9539"/>
        <dbReference type="Rhea" id="RHEA-COMP:9563"/>
        <dbReference type="ChEBI" id="CHEBI:15378"/>
        <dbReference type="ChEBI" id="CHEBI:18151"/>
        <dbReference type="ChEBI" id="CHEBI:55437"/>
        <dbReference type="ChEBI" id="CHEBI:57856"/>
        <dbReference type="ChEBI" id="CHEBI:59789"/>
        <dbReference type="EC" id="2.1.1.163"/>
    </reaction>
</comment>
<dbReference type="SUPFAM" id="SSF53335">
    <property type="entry name" value="S-adenosyl-L-methionine-dependent methyltransferases"/>
    <property type="match status" value="1"/>
</dbReference>
<evidence type="ECO:0000256" key="2">
    <source>
        <dbReference type="ARBA" id="ARBA00022679"/>
    </source>
</evidence>
<keyword evidence="3 4" id="KW-0949">S-adenosyl-L-methionine</keyword>
<dbReference type="GO" id="GO:0043770">
    <property type="term" value="F:demethylmenaquinone methyltransferase activity"/>
    <property type="evidence" value="ECO:0007669"/>
    <property type="project" value="UniProtKB-UniRule"/>
</dbReference>
<reference evidence="5 6" key="1">
    <citation type="submission" date="2018-07" db="EMBL/GenBank/DDBJ databases">
        <title>Complete genome sequencing of Ornithinimicrobium sp. AMA3305.</title>
        <authorList>
            <person name="Bae J.-W."/>
        </authorList>
    </citation>
    <scope>NUCLEOTIDE SEQUENCE [LARGE SCALE GENOMIC DNA]</scope>
    <source>
        <strain evidence="5 6">AMA3305</strain>
    </source>
</reference>
<dbReference type="EC" id="2.1.1.163" evidence="4"/>
<dbReference type="GO" id="GO:0032259">
    <property type="term" value="P:methylation"/>
    <property type="evidence" value="ECO:0007669"/>
    <property type="project" value="UniProtKB-KW"/>
</dbReference>
<sequence length="239" mass="26172">MSPSRASLEKKPREVAEMFDDVARRYDLTNMVLTGGIDHLWRRAVVRAVDASPGERVLDIAAGTGTSSEPYADRGVDVVPADFSLGMLREGYRRRPDLPFTAADATALPFADGSFDVVTISFGLRNVVDVDAALGEFRRVVRPGGRLVICEFSRPVVPGMASLYDRVVLRALPAVARRVSSNPDSYVYLTESIRAWPGQRELAQRIRSGGWEQVRWRNLTGGIATIHHATAPGRPGPLS</sequence>
<dbReference type="NCBIfam" id="TIGR01934">
    <property type="entry name" value="MenG_MenH_UbiE"/>
    <property type="match status" value="1"/>
</dbReference>
<accession>A0A345NR12</accession>
<dbReference type="InterPro" id="IPR004033">
    <property type="entry name" value="UbiE/COQ5_MeTrFase"/>
</dbReference>
<evidence type="ECO:0000256" key="4">
    <source>
        <dbReference type="HAMAP-Rule" id="MF_01813"/>
    </source>
</evidence>
<dbReference type="HAMAP" id="MF_01813">
    <property type="entry name" value="MenG_UbiE_methyltr"/>
    <property type="match status" value="1"/>
</dbReference>
<evidence type="ECO:0000256" key="1">
    <source>
        <dbReference type="ARBA" id="ARBA00022603"/>
    </source>
</evidence>
<keyword evidence="2 4" id="KW-0808">Transferase</keyword>
<dbReference type="Proteomes" id="UP000253790">
    <property type="component" value="Chromosome"/>
</dbReference>
<evidence type="ECO:0000256" key="3">
    <source>
        <dbReference type="ARBA" id="ARBA00022691"/>
    </source>
</evidence>
<dbReference type="EMBL" id="CP031229">
    <property type="protein sequence ID" value="AXH97470.1"/>
    <property type="molecule type" value="Genomic_DNA"/>
</dbReference>
<feature type="binding site" evidence="4">
    <location>
        <position position="64"/>
    </location>
    <ligand>
        <name>S-adenosyl-L-methionine</name>
        <dbReference type="ChEBI" id="CHEBI:59789"/>
    </ligand>
</feature>
<dbReference type="PANTHER" id="PTHR43591">
    <property type="entry name" value="METHYLTRANSFERASE"/>
    <property type="match status" value="1"/>
</dbReference>
<dbReference type="InterPro" id="IPR023576">
    <property type="entry name" value="UbiE/COQ5_MeTrFase_CS"/>
</dbReference>
<dbReference type="CDD" id="cd02440">
    <property type="entry name" value="AdoMet_MTases"/>
    <property type="match status" value="1"/>
</dbReference>
<feature type="binding site" evidence="4">
    <location>
        <position position="82"/>
    </location>
    <ligand>
        <name>S-adenosyl-L-methionine</name>
        <dbReference type="ChEBI" id="CHEBI:59789"/>
    </ligand>
</feature>
<keyword evidence="4" id="KW-0474">Menaquinone biosynthesis</keyword>
<dbReference type="PANTHER" id="PTHR43591:SF24">
    <property type="entry name" value="2-METHOXY-6-POLYPRENYL-1,4-BENZOQUINOL METHYLASE, MITOCHONDRIAL"/>
    <property type="match status" value="1"/>
</dbReference>
<dbReference type="Gene3D" id="3.40.50.150">
    <property type="entry name" value="Vaccinia Virus protein VP39"/>
    <property type="match status" value="1"/>
</dbReference>
<dbReference type="PROSITE" id="PS01184">
    <property type="entry name" value="UBIE_2"/>
    <property type="match status" value="1"/>
</dbReference>
<keyword evidence="6" id="KW-1185">Reference proteome</keyword>
<dbReference type="NCBIfam" id="NF001241">
    <property type="entry name" value="PRK00216.1-2"/>
    <property type="match status" value="1"/>
</dbReference>
<comment type="similarity">
    <text evidence="4">Belongs to the class I-like SAM-binding methyltransferase superfamily. MenG/UbiE family.</text>
</comment>
<proteinExistence type="inferred from homology"/>
<keyword evidence="1 4" id="KW-0489">Methyltransferase</keyword>
<feature type="binding site" evidence="4">
    <location>
        <begin position="104"/>
        <end position="105"/>
    </location>
    <ligand>
        <name>S-adenosyl-L-methionine</name>
        <dbReference type="ChEBI" id="CHEBI:59789"/>
    </ligand>
</feature>
<feature type="binding site" evidence="4">
    <location>
        <position position="121"/>
    </location>
    <ligand>
        <name>S-adenosyl-L-methionine</name>
        <dbReference type="ChEBI" id="CHEBI:59789"/>
    </ligand>
</feature>
<evidence type="ECO:0000313" key="6">
    <source>
        <dbReference type="Proteomes" id="UP000253790"/>
    </source>
</evidence>
<dbReference type="InterPro" id="IPR029063">
    <property type="entry name" value="SAM-dependent_MTases_sf"/>
</dbReference>
<evidence type="ECO:0000313" key="5">
    <source>
        <dbReference type="EMBL" id="AXH97470.1"/>
    </source>
</evidence>
<dbReference type="GO" id="GO:0009234">
    <property type="term" value="P:menaquinone biosynthetic process"/>
    <property type="evidence" value="ECO:0007669"/>
    <property type="project" value="UniProtKB-UniRule"/>
</dbReference>
<dbReference type="KEGG" id="orn:DV701_16315"/>
<gene>
    <name evidence="4" type="primary">menG</name>
    <name evidence="5" type="ORF">DV701_16315</name>
</gene>